<protein>
    <submittedName>
        <fullName evidence="3">GTPase SAR1</fullName>
    </submittedName>
</protein>
<dbReference type="OrthoDB" id="5406017at2"/>
<dbReference type="RefSeq" id="WP_094850983.1">
    <property type="nucleotide sequence ID" value="NZ_NEVM01000001.1"/>
</dbReference>
<dbReference type="Pfam" id="PF01926">
    <property type="entry name" value="MMR_HSR1"/>
    <property type="match status" value="1"/>
</dbReference>
<dbReference type="GO" id="GO:0005525">
    <property type="term" value="F:GTP binding"/>
    <property type="evidence" value="ECO:0007669"/>
    <property type="project" value="InterPro"/>
</dbReference>
<dbReference type="AlphaFoldDB" id="A0A261SHL3"/>
<feature type="region of interest" description="Disordered" evidence="1">
    <location>
        <begin position="1"/>
        <end position="37"/>
    </location>
</feature>
<reference evidence="4" key="1">
    <citation type="submission" date="2017-05" db="EMBL/GenBank/DDBJ databases">
        <title>Complete and WGS of Bordetella genogroups.</title>
        <authorList>
            <person name="Spilker T."/>
            <person name="Lipuma J."/>
        </authorList>
    </citation>
    <scope>NUCLEOTIDE SEQUENCE [LARGE SCALE GENOMIC DNA]</scope>
    <source>
        <strain evidence="4">AU16122</strain>
    </source>
</reference>
<dbReference type="EMBL" id="NEVM01000001">
    <property type="protein sequence ID" value="OZI36876.1"/>
    <property type="molecule type" value="Genomic_DNA"/>
</dbReference>
<comment type="caution">
    <text evidence="3">The sequence shown here is derived from an EMBL/GenBank/DDBJ whole genome shotgun (WGS) entry which is preliminary data.</text>
</comment>
<name>A0A261SHL3_9BORD</name>
<dbReference type="SUPFAM" id="SSF52540">
    <property type="entry name" value="P-loop containing nucleoside triphosphate hydrolases"/>
    <property type="match status" value="1"/>
</dbReference>
<feature type="compositionally biased region" description="Pro residues" evidence="1">
    <location>
        <begin position="19"/>
        <end position="30"/>
    </location>
</feature>
<feature type="region of interest" description="Disordered" evidence="1">
    <location>
        <begin position="435"/>
        <end position="478"/>
    </location>
</feature>
<sequence length="500" mass="53816">MDDTSDDRARPAPGASPADPSPAAPRPPADGTPAASGRPLQIALVGHTNTGKTSLLRTLTRDAGFGEVADAPGTTRRVQGAQLRLDGRPVLAWYDTPGMEDSVALLDYVDRLAGAERLDGPARIRRFLDAPEARGRFEQEARVLAKMLECDAALYVIDARDPVLAKHLDELALLAACGRPLLPVLNFVRAPAHRAAQWREAMARLGLHALVEFDTVAPPLDGERQLYARLAMLLDARAGTLQALSDQLARQRQERRGEAGRLAAGMLLDIAALRLASASDEPALRAAAQDLQDRARRREQACIDALLALYNFRHEDYDAEALPLTGERWGMDLFHPQALKDAGVSVGMGVAAGAMAGAAVDLMLAGVSLGTAALVGAATGGLWQSVERYGQRLLGKLRGYRELSIDDAVLRLLALRARRLIDALDRRGHAARDPLRLDEAQTDGDRAWREGKLPPELKEARSRPEWSTLNAAHEDTPRRAAAVRTLGERLSGADGAAQSA</sequence>
<evidence type="ECO:0000313" key="3">
    <source>
        <dbReference type="EMBL" id="OZI36876.1"/>
    </source>
</evidence>
<feature type="compositionally biased region" description="Basic and acidic residues" evidence="1">
    <location>
        <begin position="1"/>
        <end position="10"/>
    </location>
</feature>
<dbReference type="InterPro" id="IPR021871">
    <property type="entry name" value="DUF3482"/>
</dbReference>
<dbReference type="PANTHER" id="PTHR42714">
    <property type="entry name" value="TRNA MODIFICATION GTPASE GTPBP3"/>
    <property type="match status" value="1"/>
</dbReference>
<evidence type="ECO:0000256" key="1">
    <source>
        <dbReference type="SAM" id="MobiDB-lite"/>
    </source>
</evidence>
<dbReference type="InterPro" id="IPR006073">
    <property type="entry name" value="GTP-bd"/>
</dbReference>
<organism evidence="3 4">
    <name type="scientific">Bordetella genomosp. 10</name>
    <dbReference type="NCBI Taxonomy" id="1416804"/>
    <lineage>
        <taxon>Bacteria</taxon>
        <taxon>Pseudomonadati</taxon>
        <taxon>Pseudomonadota</taxon>
        <taxon>Betaproteobacteria</taxon>
        <taxon>Burkholderiales</taxon>
        <taxon>Alcaligenaceae</taxon>
        <taxon>Bordetella</taxon>
    </lineage>
</organism>
<evidence type="ECO:0000313" key="4">
    <source>
        <dbReference type="Proteomes" id="UP000216020"/>
    </source>
</evidence>
<dbReference type="GO" id="GO:0005829">
    <property type="term" value="C:cytosol"/>
    <property type="evidence" value="ECO:0007669"/>
    <property type="project" value="TreeGrafter"/>
</dbReference>
<feature type="domain" description="G" evidence="2">
    <location>
        <begin position="41"/>
        <end position="186"/>
    </location>
</feature>
<dbReference type="Proteomes" id="UP000216020">
    <property type="component" value="Unassembled WGS sequence"/>
</dbReference>
<accession>A0A261SHL3</accession>
<dbReference type="GO" id="GO:0002098">
    <property type="term" value="P:tRNA wobble uridine modification"/>
    <property type="evidence" value="ECO:0007669"/>
    <property type="project" value="TreeGrafter"/>
</dbReference>
<dbReference type="GO" id="GO:0030488">
    <property type="term" value="P:tRNA methylation"/>
    <property type="evidence" value="ECO:0007669"/>
    <property type="project" value="TreeGrafter"/>
</dbReference>
<feature type="compositionally biased region" description="Basic and acidic residues" evidence="1">
    <location>
        <begin position="435"/>
        <end position="464"/>
    </location>
</feature>
<dbReference type="Gene3D" id="3.40.50.300">
    <property type="entry name" value="P-loop containing nucleotide triphosphate hydrolases"/>
    <property type="match status" value="1"/>
</dbReference>
<keyword evidence="4" id="KW-1185">Reference proteome</keyword>
<evidence type="ECO:0000259" key="2">
    <source>
        <dbReference type="Pfam" id="PF01926"/>
    </source>
</evidence>
<dbReference type="Pfam" id="PF11981">
    <property type="entry name" value="DUF3482"/>
    <property type="match status" value="1"/>
</dbReference>
<gene>
    <name evidence="3" type="ORF">CAL29_00035</name>
</gene>
<dbReference type="PANTHER" id="PTHR42714:SF7">
    <property type="entry name" value="G DOMAIN-CONTAINING PROTEIN"/>
    <property type="match status" value="1"/>
</dbReference>
<proteinExistence type="predicted"/>
<dbReference type="InterPro" id="IPR027417">
    <property type="entry name" value="P-loop_NTPase"/>
</dbReference>